<comment type="similarity">
    <text evidence="1 2">Belongs to the RNase T2 family.</text>
</comment>
<proteinExistence type="inferred from homology"/>
<dbReference type="InParanoid" id="A0A7M7J6T7"/>
<dbReference type="InterPro" id="IPR033130">
    <property type="entry name" value="RNase_T2_His_AS_2"/>
</dbReference>
<evidence type="ECO:0000313" key="4">
    <source>
        <dbReference type="EnsemblMetazoa" id="XP_022646983"/>
    </source>
</evidence>
<dbReference type="Gene3D" id="3.90.730.10">
    <property type="entry name" value="Ribonuclease T2-like"/>
    <property type="match status" value="1"/>
</dbReference>
<dbReference type="KEGG" id="vde:111244301"/>
<evidence type="ECO:0000256" key="2">
    <source>
        <dbReference type="RuleBase" id="RU004328"/>
    </source>
</evidence>
<dbReference type="InterPro" id="IPR018188">
    <property type="entry name" value="RNase_T2_His_AS_1"/>
</dbReference>
<dbReference type="GeneID" id="111244301"/>
<accession>A0A7M7J6T7</accession>
<dbReference type="AlphaFoldDB" id="A0A7M7J6T7"/>
<dbReference type="Pfam" id="PF00445">
    <property type="entry name" value="Ribonuclease_T2"/>
    <property type="match status" value="1"/>
</dbReference>
<dbReference type="InterPro" id="IPR001568">
    <property type="entry name" value="RNase_T2-like"/>
</dbReference>
<dbReference type="GO" id="GO:0033897">
    <property type="term" value="F:ribonuclease T2 activity"/>
    <property type="evidence" value="ECO:0007669"/>
    <property type="project" value="InterPro"/>
</dbReference>
<keyword evidence="5" id="KW-1185">Reference proteome</keyword>
<dbReference type="SUPFAM" id="SSF55895">
    <property type="entry name" value="Ribonuclease Rh-like"/>
    <property type="match status" value="1"/>
</dbReference>
<protein>
    <submittedName>
        <fullName evidence="4">Uncharacterized protein</fullName>
    </submittedName>
</protein>
<dbReference type="PANTHER" id="PTHR11240:SF22">
    <property type="entry name" value="RIBONUCLEASE T2"/>
    <property type="match status" value="1"/>
</dbReference>
<dbReference type="InterPro" id="IPR036430">
    <property type="entry name" value="RNase_T2-like_sf"/>
</dbReference>
<name>A0A7M7J6T7_VARDE</name>
<evidence type="ECO:0000256" key="3">
    <source>
        <dbReference type="SAM" id="MobiDB-lite"/>
    </source>
</evidence>
<dbReference type="EnsemblMetazoa" id="XM_022791248">
    <property type="protein sequence ID" value="XP_022646983"/>
    <property type="gene ID" value="LOC111244301"/>
</dbReference>
<feature type="region of interest" description="Disordered" evidence="3">
    <location>
        <begin position="51"/>
        <end position="209"/>
    </location>
</feature>
<dbReference type="PROSITE" id="PS00531">
    <property type="entry name" value="RNASE_T2_2"/>
    <property type="match status" value="1"/>
</dbReference>
<dbReference type="GO" id="GO:0003723">
    <property type="term" value="F:RNA binding"/>
    <property type="evidence" value="ECO:0007669"/>
    <property type="project" value="InterPro"/>
</dbReference>
<evidence type="ECO:0000313" key="5">
    <source>
        <dbReference type="Proteomes" id="UP000594260"/>
    </source>
</evidence>
<dbReference type="Proteomes" id="UP000594260">
    <property type="component" value="Unplaced"/>
</dbReference>
<dbReference type="PROSITE" id="PS00530">
    <property type="entry name" value="RNASE_T2_1"/>
    <property type="match status" value="1"/>
</dbReference>
<sequence length="420" mass="47168">MCYEVFIKSIATFNDERTRSSSEMFDCAVLLLAGCTLSGTAYRLQMSTPQLDELPKLGPTPPGFLETTELPLPPGHPSSHIESPVPPPRSRGGPRRPHEGPPIPPPRRQREPGEGPRSEFSPVDPVKPTPAGFDWSPGPLGLPSPPGPLADDFPPLEPNDPKDRNVSRHRNRSPGSPDAPRKPQPGRRGRYPSRSPSPSRVSAVAPAQASPAGAAHDSYSHLIFAIQWSGGVCADRRSDNRSCIRDSLRNHWTIHGLWPSNEYEGPLFCDGEKFDGRLLNDIKDQLNQYWPSYTSTQDRFFTFWRHEWQKHGACAADATMSLVGFFTSSLKLYKRHDINEYLRNSNVIPSKQKVYHPSEIVKAIVDDYPYKIDVVCNHRKVTPHPVLMEVRFCLNKSLQPVNCKGRYIRCENQLVYLPNE</sequence>
<organism evidence="4 5">
    <name type="scientific">Varroa destructor</name>
    <name type="common">Honeybee mite</name>
    <dbReference type="NCBI Taxonomy" id="109461"/>
    <lineage>
        <taxon>Eukaryota</taxon>
        <taxon>Metazoa</taxon>
        <taxon>Ecdysozoa</taxon>
        <taxon>Arthropoda</taxon>
        <taxon>Chelicerata</taxon>
        <taxon>Arachnida</taxon>
        <taxon>Acari</taxon>
        <taxon>Parasitiformes</taxon>
        <taxon>Mesostigmata</taxon>
        <taxon>Gamasina</taxon>
        <taxon>Dermanyssoidea</taxon>
        <taxon>Varroidae</taxon>
        <taxon>Varroa</taxon>
    </lineage>
</organism>
<reference evidence="4" key="1">
    <citation type="submission" date="2021-01" db="UniProtKB">
        <authorList>
            <consortium name="EnsemblMetazoa"/>
        </authorList>
    </citation>
    <scope>IDENTIFICATION</scope>
</reference>
<dbReference type="GO" id="GO:0005576">
    <property type="term" value="C:extracellular region"/>
    <property type="evidence" value="ECO:0007669"/>
    <property type="project" value="TreeGrafter"/>
</dbReference>
<dbReference type="PANTHER" id="PTHR11240">
    <property type="entry name" value="RIBONUCLEASE T2"/>
    <property type="match status" value="1"/>
</dbReference>
<feature type="compositionally biased region" description="Basic and acidic residues" evidence="3">
    <location>
        <begin position="108"/>
        <end position="117"/>
    </location>
</feature>
<evidence type="ECO:0000256" key="1">
    <source>
        <dbReference type="ARBA" id="ARBA00007469"/>
    </source>
</evidence>
<feature type="compositionally biased region" description="Low complexity" evidence="3">
    <location>
        <begin position="192"/>
        <end position="209"/>
    </location>
</feature>
<dbReference type="GO" id="GO:0006401">
    <property type="term" value="P:RNA catabolic process"/>
    <property type="evidence" value="ECO:0007669"/>
    <property type="project" value="TreeGrafter"/>
</dbReference>
<dbReference type="OrthoDB" id="435754at2759"/>
<dbReference type="RefSeq" id="XP_022646983.1">
    <property type="nucleotide sequence ID" value="XM_022791248.1"/>
</dbReference>